<organism evidence="3 4">
    <name type="scientific">Chara braunii</name>
    <name type="common">Braun's stonewort</name>
    <dbReference type="NCBI Taxonomy" id="69332"/>
    <lineage>
        <taxon>Eukaryota</taxon>
        <taxon>Viridiplantae</taxon>
        <taxon>Streptophyta</taxon>
        <taxon>Charophyceae</taxon>
        <taxon>Charales</taxon>
        <taxon>Characeae</taxon>
        <taxon>Chara</taxon>
    </lineage>
</organism>
<feature type="compositionally biased region" description="Low complexity" evidence="1">
    <location>
        <begin position="67"/>
        <end position="92"/>
    </location>
</feature>
<accession>A0A388LBB0</accession>
<dbReference type="FunFam" id="3.40.50.1820:FF:000207">
    <property type="entry name" value="Alpha/beta-Hydrolases superfamily protein"/>
    <property type="match status" value="1"/>
</dbReference>
<evidence type="ECO:0000313" key="4">
    <source>
        <dbReference type="Proteomes" id="UP000265515"/>
    </source>
</evidence>
<evidence type="ECO:0000256" key="1">
    <source>
        <dbReference type="SAM" id="MobiDB-lite"/>
    </source>
</evidence>
<dbReference type="PANTHER" id="PTHR13136">
    <property type="entry name" value="TESTIS DEVELOPMENT PROTEIN PRTD"/>
    <property type="match status" value="1"/>
</dbReference>
<sequence length="318" mass="34543">MKKTKEEKKTTLPRRRKRQEPEENENEADSNGDGASKRRRREPPLREKSSSCPPGENASPSPHGDEASPSPGGAKASPSPRGEKGGSPSPGGENALQLPSTDKLVGEGPRCSRPVILFAHGAGAGSSSDWMVKWKSLLESFTNAVKVITFDYSYMKAKGDRRRAAPPKAERLVNEHVEQLEKAVSAFPSHPVVLCGKSMGSRVGCMVGGSAEWASRVSSIVCLGYPLRGINGKVRDETLVELKVPVLFIQGDKDSLCPLEKLKDVRTRMTAESELYVVDGGNHSLDVSAKVRRDKGIDQDQADKMVAETIAKFLRRVI</sequence>
<gene>
    <name evidence="3" type="ORF">CBR_g29721</name>
</gene>
<protein>
    <recommendedName>
        <fullName evidence="2">KANL3/Tex30 alpha/beta hydrolase-like domain-containing protein</fullName>
    </recommendedName>
</protein>
<feature type="region of interest" description="Disordered" evidence="1">
    <location>
        <begin position="1"/>
        <end position="107"/>
    </location>
</feature>
<dbReference type="PANTHER" id="PTHR13136:SF11">
    <property type="entry name" value="TESTIS-EXPRESSED PROTEIN 30"/>
    <property type="match status" value="1"/>
</dbReference>
<dbReference type="AlphaFoldDB" id="A0A388LBB0"/>
<dbReference type="InterPro" id="IPR026555">
    <property type="entry name" value="NSL3/Tex30"/>
</dbReference>
<feature type="compositionally biased region" description="Basic and acidic residues" evidence="1">
    <location>
        <begin position="1"/>
        <end position="10"/>
    </location>
</feature>
<evidence type="ECO:0000259" key="2">
    <source>
        <dbReference type="Pfam" id="PF20408"/>
    </source>
</evidence>
<dbReference type="OrthoDB" id="6415022at2759"/>
<dbReference type="STRING" id="69332.A0A388LBB0"/>
<dbReference type="Gene3D" id="3.40.50.1820">
    <property type="entry name" value="alpha/beta hydrolase"/>
    <property type="match status" value="1"/>
</dbReference>
<comment type="caution">
    <text evidence="3">The sequence shown here is derived from an EMBL/GenBank/DDBJ whole genome shotgun (WGS) entry which is preliminary data.</text>
</comment>
<dbReference type="Proteomes" id="UP000265515">
    <property type="component" value="Unassembled WGS sequence"/>
</dbReference>
<dbReference type="Pfam" id="PF20408">
    <property type="entry name" value="Abhydrolase_11"/>
    <property type="match status" value="1"/>
</dbReference>
<dbReference type="InterPro" id="IPR046879">
    <property type="entry name" value="KANL3/Tex30_Abhydrolase"/>
</dbReference>
<reference evidence="3 4" key="1">
    <citation type="journal article" date="2018" name="Cell">
        <title>The Chara Genome: Secondary Complexity and Implications for Plant Terrestrialization.</title>
        <authorList>
            <person name="Nishiyama T."/>
            <person name="Sakayama H."/>
            <person name="Vries J.D."/>
            <person name="Buschmann H."/>
            <person name="Saint-Marcoux D."/>
            <person name="Ullrich K.K."/>
            <person name="Haas F.B."/>
            <person name="Vanderstraeten L."/>
            <person name="Becker D."/>
            <person name="Lang D."/>
            <person name="Vosolsobe S."/>
            <person name="Rombauts S."/>
            <person name="Wilhelmsson P.K.I."/>
            <person name="Janitza P."/>
            <person name="Kern R."/>
            <person name="Heyl A."/>
            <person name="Rumpler F."/>
            <person name="Villalobos L.I.A.C."/>
            <person name="Clay J.M."/>
            <person name="Skokan R."/>
            <person name="Toyoda A."/>
            <person name="Suzuki Y."/>
            <person name="Kagoshima H."/>
            <person name="Schijlen E."/>
            <person name="Tajeshwar N."/>
            <person name="Catarino B."/>
            <person name="Hetherington A.J."/>
            <person name="Saltykova A."/>
            <person name="Bonnot C."/>
            <person name="Breuninger H."/>
            <person name="Symeonidi A."/>
            <person name="Radhakrishnan G.V."/>
            <person name="Van Nieuwerburgh F."/>
            <person name="Deforce D."/>
            <person name="Chang C."/>
            <person name="Karol K.G."/>
            <person name="Hedrich R."/>
            <person name="Ulvskov P."/>
            <person name="Glockner G."/>
            <person name="Delwiche C.F."/>
            <person name="Petrasek J."/>
            <person name="Van de Peer Y."/>
            <person name="Friml J."/>
            <person name="Beilby M."/>
            <person name="Dolan L."/>
            <person name="Kohara Y."/>
            <person name="Sugano S."/>
            <person name="Fujiyama A."/>
            <person name="Delaux P.-M."/>
            <person name="Quint M."/>
            <person name="TheiBen G."/>
            <person name="Hagemann M."/>
            <person name="Harholt J."/>
            <person name="Dunand C."/>
            <person name="Zachgo S."/>
            <person name="Langdale J."/>
            <person name="Maumus F."/>
            <person name="Straeten D.V.D."/>
            <person name="Gould S.B."/>
            <person name="Rensing S.A."/>
        </authorList>
    </citation>
    <scope>NUCLEOTIDE SEQUENCE [LARGE SCALE GENOMIC DNA]</scope>
    <source>
        <strain evidence="3 4">S276</strain>
    </source>
</reference>
<dbReference type="SUPFAM" id="SSF53474">
    <property type="entry name" value="alpha/beta-Hydrolases"/>
    <property type="match status" value="1"/>
</dbReference>
<dbReference type="EMBL" id="BFEA01000322">
    <property type="protein sequence ID" value="GBG79574.1"/>
    <property type="molecule type" value="Genomic_DNA"/>
</dbReference>
<name>A0A388LBB0_CHABU</name>
<evidence type="ECO:0000313" key="3">
    <source>
        <dbReference type="EMBL" id="GBG79574.1"/>
    </source>
</evidence>
<proteinExistence type="predicted"/>
<keyword evidence="4" id="KW-1185">Reference proteome</keyword>
<dbReference type="InterPro" id="IPR029058">
    <property type="entry name" value="AB_hydrolase_fold"/>
</dbReference>
<dbReference type="Gramene" id="GBG79574">
    <property type="protein sequence ID" value="GBG79574"/>
    <property type="gene ID" value="CBR_g29721"/>
</dbReference>
<dbReference type="OMA" id="SCMVAAD"/>
<feature type="domain" description="KANL3/Tex30 alpha/beta hydrolase-like" evidence="2">
    <location>
        <begin position="114"/>
        <end position="314"/>
    </location>
</feature>